<feature type="region of interest" description="Disordered" evidence="6">
    <location>
        <begin position="568"/>
        <end position="641"/>
    </location>
</feature>
<dbReference type="RefSeq" id="XP_064707733.1">
    <property type="nucleotide sequence ID" value="XM_064856557.1"/>
</dbReference>
<feature type="domain" description="Amino acid permease/ SLC12A" evidence="8">
    <location>
        <begin position="679"/>
        <end position="759"/>
    </location>
</feature>
<dbReference type="GO" id="GO:0055085">
    <property type="term" value="P:transmembrane transport"/>
    <property type="evidence" value="ECO:0007669"/>
    <property type="project" value="InterPro"/>
</dbReference>
<gene>
    <name evidence="9" type="ORF">LTR84_013052</name>
</gene>
<dbReference type="Pfam" id="PF00324">
    <property type="entry name" value="AA_permease"/>
    <property type="match status" value="1"/>
</dbReference>
<evidence type="ECO:0000256" key="7">
    <source>
        <dbReference type="SAM" id="Phobius"/>
    </source>
</evidence>
<feature type="transmembrane region" description="Helical" evidence="7">
    <location>
        <begin position="835"/>
        <end position="857"/>
    </location>
</feature>
<evidence type="ECO:0000259" key="8">
    <source>
        <dbReference type="Pfam" id="PF00324"/>
    </source>
</evidence>
<reference evidence="9 10" key="1">
    <citation type="submission" date="2023-08" db="EMBL/GenBank/DDBJ databases">
        <title>Black Yeasts Isolated from many extreme environments.</title>
        <authorList>
            <person name="Coleine C."/>
            <person name="Stajich J.E."/>
            <person name="Selbmann L."/>
        </authorList>
    </citation>
    <scope>NUCLEOTIDE SEQUENCE [LARGE SCALE GENOMIC DNA]</scope>
    <source>
        <strain evidence="9 10">CCFEE 5792</strain>
    </source>
</reference>
<dbReference type="InterPro" id="IPR004841">
    <property type="entry name" value="AA-permease/SLC12A_dom"/>
</dbReference>
<sequence>MELERLDNLVQRSFRKIRHLLKTAPEVPSQTPIQGLGDLIPDTQDSADNQGAELPAQPTTVSPESENSVPDSTVEHDQSTAAQKIIASNLNFETNTTNPINPIGSLNVTHEVEATSSTASGITTVDSLGFAPGLTSSVSSRPSEIVVSSDFIGAVIFAQKIIVAPNMRNRIDPELLTAWERKISDRLWNDLDTLGTGDVVALEFHMAGENKKNLKPTIIITCDGAKSQRHNITKVKSLKWLEPFRLKCCVVKNSDKRRLQALSKPKDDSTLLPYEVVANIDDSAKTLCGVTAALKNPAVESVTPFRLGGLIKVDDEVFCLTAGHILAPIHSESLSTAINQTQKSEVDNVTEVDDPSSIFTIGDWVSDDETVVPSIDLNDGNESFVLDLDTLDHASTLPPLNFDDLPIIGNVESQFANDRALASQCSISASDWGLVKLRTQYHGFSNLIQIPGQNSKTVIEDIITENELFPGQVWAVTQSSCPKSGFLSLGSAFIFLYGRRFRVRQIAFEEALVPGDSGAWVIQNGKLCGHIIAGRTGLKWAYMMTIEDIFGDIKQNLHAKEVRLPRASERFGYPAPGRANRENPKSDTNTPGPKPIKPSALGLSEAKPSVKTGSLAKYNSRFPRAPKNDSRNPRRPPSSNNAIAGIMLIARGQNQHEPDSSNKDSKVAGQKRRPARWEVLCIAMGGLIGTNLYANNAKALSTAGPAGALTALAIVGFIVIMIMECVSEMTQLFPVSTMFNSVQQFVDKDIALLVGIAYWQEPLHSFVASARDTSREVGPTNCQGFQHNNAVADSSVVGLLYCIPFVTYGFIGVETITLMGALMQRPRYLATLQHLASYMALSIVLLLAVLEYINIGWKDGRLPSPWFQYTDAHWSTTLSVLVAKDLDQGFLPSLVVGSLIYTTVSSSNIVLYVASRALLGVVQSIQPSDPIFKRLVRNTTSVTRFGVPITSIIVSAVAFWWLPVIAIARESSMKEVSRQPGAPNSVRKVSTNSDDSLLKLLHYRVP</sequence>
<accession>A0AAV9NEX4</accession>
<feature type="transmembrane region" description="Helical" evidence="7">
    <location>
        <begin position="798"/>
        <end position="823"/>
    </location>
</feature>
<keyword evidence="3 7" id="KW-0812">Transmembrane</keyword>
<evidence type="ECO:0000256" key="1">
    <source>
        <dbReference type="ARBA" id="ARBA00004141"/>
    </source>
</evidence>
<dbReference type="EMBL" id="JAVRRD010000009">
    <property type="protein sequence ID" value="KAK5055302.1"/>
    <property type="molecule type" value="Genomic_DNA"/>
</dbReference>
<comment type="subcellular location">
    <subcellularLocation>
        <location evidence="1">Membrane</location>
        <topology evidence="1">Multi-pass membrane protein</topology>
    </subcellularLocation>
</comment>
<feature type="region of interest" description="Disordered" evidence="6">
    <location>
        <begin position="26"/>
        <end position="78"/>
    </location>
</feature>
<evidence type="ECO:0000256" key="2">
    <source>
        <dbReference type="ARBA" id="ARBA00022448"/>
    </source>
</evidence>
<dbReference type="GeneID" id="89981188"/>
<evidence type="ECO:0000256" key="4">
    <source>
        <dbReference type="ARBA" id="ARBA00022989"/>
    </source>
</evidence>
<proteinExistence type="predicted"/>
<keyword evidence="5 7" id="KW-0472">Membrane</keyword>
<comment type="caution">
    <text evidence="9">The sequence shown here is derived from an EMBL/GenBank/DDBJ whole genome shotgun (WGS) entry which is preliminary data.</text>
</comment>
<evidence type="ECO:0000313" key="9">
    <source>
        <dbReference type="EMBL" id="KAK5055302.1"/>
    </source>
</evidence>
<dbReference type="Proteomes" id="UP001358417">
    <property type="component" value="Unassembled WGS sequence"/>
</dbReference>
<evidence type="ECO:0000256" key="3">
    <source>
        <dbReference type="ARBA" id="ARBA00022692"/>
    </source>
</evidence>
<name>A0AAV9NEX4_9EURO</name>
<keyword evidence="4 7" id="KW-1133">Transmembrane helix</keyword>
<dbReference type="PANTHER" id="PTHR43495:SF5">
    <property type="entry name" value="GAMMA-AMINOBUTYRIC ACID PERMEASE"/>
    <property type="match status" value="1"/>
</dbReference>
<organism evidence="9 10">
    <name type="scientific">Exophiala bonariae</name>
    <dbReference type="NCBI Taxonomy" id="1690606"/>
    <lineage>
        <taxon>Eukaryota</taxon>
        <taxon>Fungi</taxon>
        <taxon>Dikarya</taxon>
        <taxon>Ascomycota</taxon>
        <taxon>Pezizomycotina</taxon>
        <taxon>Eurotiomycetes</taxon>
        <taxon>Chaetothyriomycetidae</taxon>
        <taxon>Chaetothyriales</taxon>
        <taxon>Herpotrichiellaceae</taxon>
        <taxon>Exophiala</taxon>
    </lineage>
</organism>
<protein>
    <recommendedName>
        <fullName evidence="8">Amino acid permease/ SLC12A domain-containing protein</fullName>
    </recommendedName>
</protein>
<keyword evidence="10" id="KW-1185">Reference proteome</keyword>
<feature type="compositionally biased region" description="Polar residues" evidence="6">
    <location>
        <begin position="57"/>
        <end position="71"/>
    </location>
</feature>
<dbReference type="GO" id="GO:0016020">
    <property type="term" value="C:membrane"/>
    <property type="evidence" value="ECO:0007669"/>
    <property type="project" value="UniProtKB-SubCell"/>
</dbReference>
<evidence type="ECO:0000256" key="6">
    <source>
        <dbReference type="SAM" id="MobiDB-lite"/>
    </source>
</evidence>
<feature type="transmembrane region" description="Helical" evidence="7">
    <location>
        <begin position="945"/>
        <end position="968"/>
    </location>
</feature>
<dbReference type="Gene3D" id="1.20.1740.10">
    <property type="entry name" value="Amino acid/polyamine transporter I"/>
    <property type="match status" value="1"/>
</dbReference>
<feature type="transmembrane region" description="Helical" evidence="7">
    <location>
        <begin position="675"/>
        <end position="694"/>
    </location>
</feature>
<keyword evidence="2" id="KW-0813">Transport</keyword>
<feature type="transmembrane region" description="Helical" evidence="7">
    <location>
        <begin position="706"/>
        <end position="723"/>
    </location>
</feature>
<evidence type="ECO:0000313" key="10">
    <source>
        <dbReference type="Proteomes" id="UP001358417"/>
    </source>
</evidence>
<dbReference type="AlphaFoldDB" id="A0AAV9NEX4"/>
<evidence type="ECO:0000256" key="5">
    <source>
        <dbReference type="ARBA" id="ARBA00023136"/>
    </source>
</evidence>
<dbReference type="PANTHER" id="PTHR43495">
    <property type="entry name" value="GABA PERMEASE"/>
    <property type="match status" value="1"/>
</dbReference>